<accession>A0ABV0MMD7</accession>
<name>A0ABV0MMD7_9TELE</name>
<dbReference type="Proteomes" id="UP001476798">
    <property type="component" value="Unassembled WGS sequence"/>
</dbReference>
<gene>
    <name evidence="1" type="ORF">GOODEAATRI_031958</name>
</gene>
<proteinExistence type="predicted"/>
<organism evidence="1 2">
    <name type="scientific">Goodea atripinnis</name>
    <dbReference type="NCBI Taxonomy" id="208336"/>
    <lineage>
        <taxon>Eukaryota</taxon>
        <taxon>Metazoa</taxon>
        <taxon>Chordata</taxon>
        <taxon>Craniata</taxon>
        <taxon>Vertebrata</taxon>
        <taxon>Euteleostomi</taxon>
        <taxon>Actinopterygii</taxon>
        <taxon>Neopterygii</taxon>
        <taxon>Teleostei</taxon>
        <taxon>Neoteleostei</taxon>
        <taxon>Acanthomorphata</taxon>
        <taxon>Ovalentaria</taxon>
        <taxon>Atherinomorphae</taxon>
        <taxon>Cyprinodontiformes</taxon>
        <taxon>Goodeidae</taxon>
        <taxon>Goodea</taxon>
    </lineage>
</organism>
<dbReference type="EMBL" id="JAHRIO010005704">
    <property type="protein sequence ID" value="MEQ2160276.1"/>
    <property type="molecule type" value="Genomic_DNA"/>
</dbReference>
<keyword evidence="2" id="KW-1185">Reference proteome</keyword>
<comment type="caution">
    <text evidence="1">The sequence shown here is derived from an EMBL/GenBank/DDBJ whole genome shotgun (WGS) entry which is preliminary data.</text>
</comment>
<evidence type="ECO:0000313" key="2">
    <source>
        <dbReference type="Proteomes" id="UP001476798"/>
    </source>
</evidence>
<sequence length="107" mass="11772">MELSLGVNGCYILFLYVLELSSIYRYRGELLNISWGDIGRGLSCNRWLAGLNNVSVSVVVSLDKTLHPTCLLMVVRGFSGACVWQPHTCQCAPGQLLLHCSLPLSTE</sequence>
<reference evidence="1 2" key="1">
    <citation type="submission" date="2021-06" db="EMBL/GenBank/DDBJ databases">
        <authorList>
            <person name="Palmer J.M."/>
        </authorList>
    </citation>
    <scope>NUCLEOTIDE SEQUENCE [LARGE SCALE GENOMIC DNA]</scope>
    <source>
        <strain evidence="1 2">GA_2019</strain>
        <tissue evidence="1">Muscle</tissue>
    </source>
</reference>
<evidence type="ECO:0000313" key="1">
    <source>
        <dbReference type="EMBL" id="MEQ2160276.1"/>
    </source>
</evidence>
<protein>
    <submittedName>
        <fullName evidence="1">Uncharacterized protein</fullName>
    </submittedName>
</protein>